<dbReference type="RefSeq" id="WP_182555881.1">
    <property type="nucleotide sequence ID" value="NZ_BPRF01000020.1"/>
</dbReference>
<dbReference type="EMBL" id="JACJIB010000006">
    <property type="protein sequence ID" value="MBA8914611.1"/>
    <property type="molecule type" value="Genomic_DNA"/>
</dbReference>
<evidence type="ECO:0000313" key="2">
    <source>
        <dbReference type="Proteomes" id="UP000543554"/>
    </source>
</evidence>
<reference evidence="1 2" key="1">
    <citation type="submission" date="2020-08" db="EMBL/GenBank/DDBJ databases">
        <title>Genomic Encyclopedia of Type Strains, Phase IV (KMG-IV): sequencing the most valuable type-strain genomes for metagenomic binning, comparative biology and taxonomic classification.</title>
        <authorList>
            <person name="Goeker M."/>
        </authorList>
    </citation>
    <scope>NUCLEOTIDE SEQUENCE [LARGE SCALE GENOMIC DNA]</scope>
    <source>
        <strain evidence="1 2">DSM 11490</strain>
    </source>
</reference>
<evidence type="ECO:0000313" key="1">
    <source>
        <dbReference type="EMBL" id="MBA8914611.1"/>
    </source>
</evidence>
<proteinExistence type="predicted"/>
<protein>
    <submittedName>
        <fullName evidence="1">Uncharacterized protein</fullName>
    </submittedName>
</protein>
<dbReference type="Proteomes" id="UP000543554">
    <property type="component" value="Unassembled WGS sequence"/>
</dbReference>
<gene>
    <name evidence="1" type="ORF">HNR51_003704</name>
</gene>
<keyword evidence="2" id="KW-1185">Reference proteome</keyword>
<dbReference type="AlphaFoldDB" id="A0AA40VDH2"/>
<comment type="caution">
    <text evidence="1">The sequence shown here is derived from an EMBL/GenBank/DDBJ whole genome shotgun (WGS) entry which is preliminary data.</text>
</comment>
<organism evidence="1 2">
    <name type="scientific">Methylorubrum thiocyanatum</name>
    <dbReference type="NCBI Taxonomy" id="47958"/>
    <lineage>
        <taxon>Bacteria</taxon>
        <taxon>Pseudomonadati</taxon>
        <taxon>Pseudomonadota</taxon>
        <taxon>Alphaproteobacteria</taxon>
        <taxon>Hyphomicrobiales</taxon>
        <taxon>Methylobacteriaceae</taxon>
        <taxon>Methylorubrum</taxon>
    </lineage>
</organism>
<sequence length="256" mass="28558">MIKRSFLTKQTEKSLRERRTSPFLRRLAFQIVDAEAREHYGDTYPMRCFQCSAATGAVLREFGIGSRLLAGAVCVAQVGERKPPRWAGFWDQDHHIWLMTAFGELVDLSVGVLHRHPAAGGPDDLPNLPLWWTDPGTWPPVIRYLPDTEVHDLGDPEDAVDLRLFERQVLARLAGMLRDGTVDDVTFGPILDGLDTLNAMTKAGAPWASRAFLMQRHGVPLPPWVRAREAELMNAWASRRSPTSRLGDVPGVLGTS</sequence>
<name>A0AA40VDH2_9HYPH</name>
<accession>A0AA40VDH2</accession>